<organism evidence="1 2">
    <name type="scientific">Lipomyces starkeyi NRRL Y-11557</name>
    <dbReference type="NCBI Taxonomy" id="675824"/>
    <lineage>
        <taxon>Eukaryota</taxon>
        <taxon>Fungi</taxon>
        <taxon>Dikarya</taxon>
        <taxon>Ascomycota</taxon>
        <taxon>Saccharomycotina</taxon>
        <taxon>Lipomycetes</taxon>
        <taxon>Lipomycetales</taxon>
        <taxon>Lipomycetaceae</taxon>
        <taxon>Lipomyces</taxon>
    </lineage>
</organism>
<reference evidence="1 2" key="1">
    <citation type="journal article" date="2016" name="Proc. Natl. Acad. Sci. U.S.A.">
        <title>Comparative genomics of biotechnologically important yeasts.</title>
        <authorList>
            <person name="Riley R."/>
            <person name="Haridas S."/>
            <person name="Wolfe K.H."/>
            <person name="Lopes M.R."/>
            <person name="Hittinger C.T."/>
            <person name="Goeker M."/>
            <person name="Salamov A.A."/>
            <person name="Wisecaver J.H."/>
            <person name="Long T.M."/>
            <person name="Calvey C.H."/>
            <person name="Aerts A.L."/>
            <person name="Barry K.W."/>
            <person name="Choi C."/>
            <person name="Clum A."/>
            <person name="Coughlan A.Y."/>
            <person name="Deshpande S."/>
            <person name="Douglass A.P."/>
            <person name="Hanson S.J."/>
            <person name="Klenk H.-P."/>
            <person name="LaButti K.M."/>
            <person name="Lapidus A."/>
            <person name="Lindquist E.A."/>
            <person name="Lipzen A.M."/>
            <person name="Meier-Kolthoff J.P."/>
            <person name="Ohm R.A."/>
            <person name="Otillar R.P."/>
            <person name="Pangilinan J.L."/>
            <person name="Peng Y."/>
            <person name="Rokas A."/>
            <person name="Rosa C.A."/>
            <person name="Scheuner C."/>
            <person name="Sibirny A.A."/>
            <person name="Slot J.C."/>
            <person name="Stielow J.B."/>
            <person name="Sun H."/>
            <person name="Kurtzman C.P."/>
            <person name="Blackwell M."/>
            <person name="Grigoriev I.V."/>
            <person name="Jeffries T.W."/>
        </authorList>
    </citation>
    <scope>NUCLEOTIDE SEQUENCE [LARGE SCALE GENOMIC DNA]</scope>
    <source>
        <strain evidence="1 2">NRRL Y-11557</strain>
    </source>
</reference>
<keyword evidence="2" id="KW-1185">Reference proteome</keyword>
<dbReference type="AlphaFoldDB" id="A0A1E3PZY3"/>
<dbReference type="OrthoDB" id="10373240at2759"/>
<proteinExistence type="predicted"/>
<accession>A0A1E3PZY3</accession>
<sequence length="323" mass="36500">MWLGKLDEVFVEVWRADGQQPARKTWTPTAFGIPEDIHSVPNHNSNITAKRDLNQFGVKFQVYPLLETLDLSDLGPLLYSPQDRSFELLKHLCLKMFTVTREDTRAGFQPMLGKVMVGERDKDYFYEVQEKATLENYATIWAKVLWVGCLAVTNTGRLHEGLELTDEQTVGATGLVQDLELLKGARENDDSALQSSALVTVVMFSTHILRQQFEVVNHILPTGESLALQYLVPRALSLLSLRPNGSFLSYLQISHVTAAMRYALRSTKPLLLTEDDIDDECARFLAPQKSTSFSYCVQVHAACRRFGQKNQVPTITWATDNFQ</sequence>
<dbReference type="Proteomes" id="UP000094385">
    <property type="component" value="Unassembled WGS sequence"/>
</dbReference>
<name>A0A1E3PZY3_LIPST</name>
<evidence type="ECO:0000313" key="2">
    <source>
        <dbReference type="Proteomes" id="UP000094385"/>
    </source>
</evidence>
<dbReference type="EMBL" id="KV454299">
    <property type="protein sequence ID" value="ODQ70995.1"/>
    <property type="molecule type" value="Genomic_DNA"/>
</dbReference>
<protein>
    <submittedName>
        <fullName evidence="1">Uncharacterized protein</fullName>
    </submittedName>
</protein>
<gene>
    <name evidence="1" type="ORF">LIPSTDRAFT_5742</name>
</gene>
<evidence type="ECO:0000313" key="1">
    <source>
        <dbReference type="EMBL" id="ODQ70995.1"/>
    </source>
</evidence>